<dbReference type="AlphaFoldDB" id="A0AA43QFW4"/>
<name>A0AA43QFW4_9LECA</name>
<comment type="caution">
    <text evidence="1">The sequence shown here is derived from an EMBL/GenBank/DDBJ whole genome shotgun (WGS) entry which is preliminary data.</text>
</comment>
<protein>
    <recommendedName>
        <fullName evidence="3">Methyltransferase type 11 domain-containing protein</fullName>
    </recommendedName>
</protein>
<dbReference type="PANTHER" id="PTHR35897">
    <property type="entry name" value="METHYLTRANSFERASE AUSD"/>
    <property type="match status" value="1"/>
</dbReference>
<gene>
    <name evidence="1" type="ORF">OHK93_003974</name>
</gene>
<keyword evidence="2" id="KW-1185">Reference proteome</keyword>
<accession>A0AA43QFW4</accession>
<proteinExistence type="predicted"/>
<dbReference type="PANTHER" id="PTHR35897:SF2">
    <property type="entry name" value="METHYLTRANSFERASE DOMAIN-CONTAINING PROTEIN"/>
    <property type="match status" value="1"/>
</dbReference>
<reference evidence="1" key="1">
    <citation type="journal article" date="2023" name="Genome Biol. Evol.">
        <title>First Whole Genome Sequence and Flow Cytometry Genome Size Data for the Lichen-Forming Fungus Ramalina farinacea (Ascomycota).</title>
        <authorList>
            <person name="Llewellyn T."/>
            <person name="Mian S."/>
            <person name="Hill R."/>
            <person name="Leitch I.J."/>
            <person name="Gaya E."/>
        </authorList>
    </citation>
    <scope>NUCLEOTIDE SEQUENCE</scope>
    <source>
        <strain evidence="1">LIQ254RAFAR</strain>
    </source>
</reference>
<dbReference type="EMBL" id="JAPUFD010000002">
    <property type="protein sequence ID" value="MDI1485785.1"/>
    <property type="molecule type" value="Genomic_DNA"/>
</dbReference>
<evidence type="ECO:0000313" key="1">
    <source>
        <dbReference type="EMBL" id="MDI1485785.1"/>
    </source>
</evidence>
<dbReference type="Proteomes" id="UP001161017">
    <property type="component" value="Unassembled WGS sequence"/>
</dbReference>
<sequence>MGLTKSNPKTSEPDWATAYRGVNKVPFYLHNIDDKVTNEVRALLEEYSKIPPAEVLKHTIIGRLQRGESYMDVGCFLGQDIRRLVFDGAISDRLYAVDIVDHWNLGFEMFRDRDRLSAQYIESNLLDTSPRLQELRGSINVVSITHVLHQWGWDDQVKALEQLVRLSSSNAMIVGFQVGTIGAKEQPITELARSAAYWHDPASFHTMWEQVSRQTGTVWACTAVLKTWDEIGWNPSDVEYLGPDARVIQWVAERGK</sequence>
<dbReference type="SUPFAM" id="SSF53335">
    <property type="entry name" value="S-adenosyl-L-methionine-dependent methyltransferases"/>
    <property type="match status" value="1"/>
</dbReference>
<evidence type="ECO:0008006" key="3">
    <source>
        <dbReference type="Google" id="ProtNLM"/>
    </source>
</evidence>
<evidence type="ECO:0000313" key="2">
    <source>
        <dbReference type="Proteomes" id="UP001161017"/>
    </source>
</evidence>
<dbReference type="InterPro" id="IPR051654">
    <property type="entry name" value="Meroterpenoid_MTases"/>
</dbReference>
<dbReference type="InterPro" id="IPR029063">
    <property type="entry name" value="SAM-dependent_MTases_sf"/>
</dbReference>
<organism evidence="1 2">
    <name type="scientific">Ramalina farinacea</name>
    <dbReference type="NCBI Taxonomy" id="258253"/>
    <lineage>
        <taxon>Eukaryota</taxon>
        <taxon>Fungi</taxon>
        <taxon>Dikarya</taxon>
        <taxon>Ascomycota</taxon>
        <taxon>Pezizomycotina</taxon>
        <taxon>Lecanoromycetes</taxon>
        <taxon>OSLEUM clade</taxon>
        <taxon>Lecanoromycetidae</taxon>
        <taxon>Lecanorales</taxon>
        <taxon>Lecanorineae</taxon>
        <taxon>Ramalinaceae</taxon>
        <taxon>Ramalina</taxon>
    </lineage>
</organism>